<feature type="region of interest" description="Disordered" evidence="2">
    <location>
        <begin position="169"/>
        <end position="205"/>
    </location>
</feature>
<feature type="compositionally biased region" description="Polar residues" evidence="2">
    <location>
        <begin position="175"/>
        <end position="203"/>
    </location>
</feature>
<evidence type="ECO:0000313" key="5">
    <source>
        <dbReference type="Proteomes" id="UP001632038"/>
    </source>
</evidence>
<feature type="coiled-coil region" evidence="1">
    <location>
        <begin position="510"/>
        <end position="537"/>
    </location>
</feature>
<dbReference type="InterPro" id="IPR046796">
    <property type="entry name" value="Transposase_32_dom"/>
</dbReference>
<keyword evidence="5" id="KW-1185">Reference proteome</keyword>
<accession>A0ABD3DI48</accession>
<evidence type="ECO:0000313" key="4">
    <source>
        <dbReference type="EMBL" id="KAL3640789.1"/>
    </source>
</evidence>
<reference evidence="5" key="1">
    <citation type="journal article" date="2024" name="IScience">
        <title>Strigolactones Initiate the Formation of Haustorium-like Structures in Castilleja.</title>
        <authorList>
            <person name="Buerger M."/>
            <person name="Peterson D."/>
            <person name="Chory J."/>
        </authorList>
    </citation>
    <scope>NUCLEOTIDE SEQUENCE [LARGE SCALE GENOMIC DNA]</scope>
</reference>
<dbReference type="EMBL" id="JAVIJP010000017">
    <property type="protein sequence ID" value="KAL3640789.1"/>
    <property type="molecule type" value="Genomic_DNA"/>
</dbReference>
<dbReference type="Proteomes" id="UP001632038">
    <property type="component" value="Unassembled WGS sequence"/>
</dbReference>
<feature type="compositionally biased region" description="Basic and acidic residues" evidence="2">
    <location>
        <begin position="590"/>
        <end position="610"/>
    </location>
</feature>
<feature type="domain" description="Putative plant transposon protein" evidence="3">
    <location>
        <begin position="283"/>
        <end position="449"/>
    </location>
</feature>
<name>A0ABD3DI48_9LAMI</name>
<gene>
    <name evidence="4" type="ORF">CASFOL_015757</name>
</gene>
<evidence type="ECO:0000256" key="1">
    <source>
        <dbReference type="SAM" id="Coils"/>
    </source>
</evidence>
<dbReference type="AlphaFoldDB" id="A0ABD3DI48"/>
<evidence type="ECO:0000259" key="3">
    <source>
        <dbReference type="Pfam" id="PF20167"/>
    </source>
</evidence>
<evidence type="ECO:0000256" key="2">
    <source>
        <dbReference type="SAM" id="MobiDB-lite"/>
    </source>
</evidence>
<dbReference type="Pfam" id="PF20167">
    <property type="entry name" value="Transposase_32"/>
    <property type="match status" value="1"/>
</dbReference>
<proteinExistence type="predicted"/>
<protein>
    <recommendedName>
        <fullName evidence="3">Putative plant transposon protein domain-containing protein</fullName>
    </recommendedName>
</protein>
<sequence>MGKIATNQGHQLACRSPTLTAGTPVATEESVITNNLAIVVYKAPPSAAVSPPAAVTEETLIPAKVYPAAAVNVVEIPTTASGIPEVSAPTSPEIPNTDFFSEENIGASIPAVSEPIIPTNMHASIDSESEDCTDEETLADMLESLKSLKKSPKTSVPLPVGSNAVNIVDNDSDYLPSSRSTSEDISTTAADQDLMTTEASPPSSDDLHRVIDEIAEEEEKDEDDVNVTDLVAYSSKFLTVGSEASFKDLQSRSMICEKRLMVDVFEKFNLVEFFRARGVYATVTTAVPFVREIVLEFYANLLPQVCKVNSVSYGKVFVRGKFYTFTPEKINLLMGTENCQGTSTVVNMDDAISLLTHGKITKWKEQLPAAKLTSFFSVLHKIAVFNWIPSKNSTVITRPQAQLLYRLGTGMKFNFGQMVFDLVTKFAQSTVVSSLLFPSLIFNLLETQGCAVLEGDVLTAEAEFFTIRTHLLKGDRVVDLPWVDRRNNVIEENVGTSANNIDSNICHLSRSTVENHIVRLEAQLKDLQLMIDALRGSLLPSGQGGEAARAEDEVQGSTDDAANINADEETESDDETLHAAFARARKGKGVAKETVKDSARKRIVEEETSPRRSQRRRRS</sequence>
<feature type="region of interest" description="Disordered" evidence="2">
    <location>
        <begin position="541"/>
        <end position="619"/>
    </location>
</feature>
<comment type="caution">
    <text evidence="4">The sequence shown here is derived from an EMBL/GenBank/DDBJ whole genome shotgun (WGS) entry which is preliminary data.</text>
</comment>
<organism evidence="4 5">
    <name type="scientific">Castilleja foliolosa</name>
    <dbReference type="NCBI Taxonomy" id="1961234"/>
    <lineage>
        <taxon>Eukaryota</taxon>
        <taxon>Viridiplantae</taxon>
        <taxon>Streptophyta</taxon>
        <taxon>Embryophyta</taxon>
        <taxon>Tracheophyta</taxon>
        <taxon>Spermatophyta</taxon>
        <taxon>Magnoliopsida</taxon>
        <taxon>eudicotyledons</taxon>
        <taxon>Gunneridae</taxon>
        <taxon>Pentapetalae</taxon>
        <taxon>asterids</taxon>
        <taxon>lamiids</taxon>
        <taxon>Lamiales</taxon>
        <taxon>Orobanchaceae</taxon>
        <taxon>Pedicularideae</taxon>
        <taxon>Castillejinae</taxon>
        <taxon>Castilleja</taxon>
    </lineage>
</organism>
<keyword evidence="1" id="KW-0175">Coiled coil</keyword>